<dbReference type="PANTHER" id="PTHR28242">
    <property type="entry name" value="PHOSPHORELAY INTERMEDIATE PROTEIN YPD1"/>
    <property type="match status" value="1"/>
</dbReference>
<dbReference type="InterPro" id="IPR036641">
    <property type="entry name" value="HPT_dom_sf"/>
</dbReference>
<dbReference type="GO" id="GO:0009927">
    <property type="term" value="F:histidine phosphotransfer kinase activity"/>
    <property type="evidence" value="ECO:0007669"/>
    <property type="project" value="InterPro"/>
</dbReference>
<gene>
    <name evidence="2" type="ORF">MNBD_GAMMA07-2231</name>
</gene>
<dbReference type="Pfam" id="PF01627">
    <property type="entry name" value="Hpt"/>
    <property type="match status" value="1"/>
</dbReference>
<proteinExistence type="predicted"/>
<name>A0A3B0WZR1_9ZZZZ</name>
<dbReference type="PROSITE" id="PS50894">
    <property type="entry name" value="HPT"/>
    <property type="match status" value="1"/>
</dbReference>
<dbReference type="SMART" id="SM00073">
    <property type="entry name" value="HPT"/>
    <property type="match status" value="1"/>
</dbReference>
<accession>A0A3B0WZR1</accession>
<dbReference type="GO" id="GO:0000160">
    <property type="term" value="P:phosphorelay signal transduction system"/>
    <property type="evidence" value="ECO:0007669"/>
    <property type="project" value="InterPro"/>
</dbReference>
<sequence>MTSVIDAKVFDEIAELMEDSLGLFIETFLENSPKLIQNIRTALTEDDYEKVMVNAHQLKGGSGSIGVMQVFALAKQMEEDVKQNKHDQLKSAFTALEDAYVQAEVALRAHL</sequence>
<dbReference type="SUPFAM" id="SSF47226">
    <property type="entry name" value="Histidine-containing phosphotransfer domain, HPT domain"/>
    <property type="match status" value="1"/>
</dbReference>
<evidence type="ECO:0000313" key="2">
    <source>
        <dbReference type="EMBL" id="VAW57753.1"/>
    </source>
</evidence>
<feature type="domain" description="HPt" evidence="1">
    <location>
        <begin position="17"/>
        <end position="111"/>
    </location>
</feature>
<dbReference type="PANTHER" id="PTHR28242:SF52">
    <property type="entry name" value="PHOSPHORELAY INTERMEDIATE PROTEIN YPD1"/>
    <property type="match status" value="1"/>
</dbReference>
<dbReference type="InterPro" id="IPR008207">
    <property type="entry name" value="Sig_transdc_His_kin_Hpt_dom"/>
</dbReference>
<reference evidence="2" key="1">
    <citation type="submission" date="2018-06" db="EMBL/GenBank/DDBJ databases">
        <authorList>
            <person name="Zhirakovskaya E."/>
        </authorList>
    </citation>
    <scope>NUCLEOTIDE SEQUENCE</scope>
</reference>
<dbReference type="AlphaFoldDB" id="A0A3B0WZR1"/>
<dbReference type="Gene3D" id="1.20.120.160">
    <property type="entry name" value="HPT domain"/>
    <property type="match status" value="1"/>
</dbReference>
<organism evidence="2">
    <name type="scientific">hydrothermal vent metagenome</name>
    <dbReference type="NCBI Taxonomy" id="652676"/>
    <lineage>
        <taxon>unclassified sequences</taxon>
        <taxon>metagenomes</taxon>
        <taxon>ecological metagenomes</taxon>
    </lineage>
</organism>
<dbReference type="EMBL" id="UOFF01000449">
    <property type="protein sequence ID" value="VAW57753.1"/>
    <property type="molecule type" value="Genomic_DNA"/>
</dbReference>
<evidence type="ECO:0000259" key="1">
    <source>
        <dbReference type="PROSITE" id="PS50894"/>
    </source>
</evidence>
<protein>
    <recommendedName>
        <fullName evidence="1">HPt domain-containing protein</fullName>
    </recommendedName>
</protein>
<dbReference type="InterPro" id="IPR045871">
    <property type="entry name" value="AHP1-5/YPD1"/>
</dbReference>
<dbReference type="GO" id="GO:0043424">
    <property type="term" value="F:protein histidine kinase binding"/>
    <property type="evidence" value="ECO:0007669"/>
    <property type="project" value="InterPro"/>
</dbReference>
<dbReference type="CDD" id="cd00088">
    <property type="entry name" value="HPT"/>
    <property type="match status" value="1"/>
</dbReference>